<dbReference type="Pfam" id="PF12625">
    <property type="entry name" value="Arabinose_bd"/>
    <property type="match status" value="1"/>
</dbReference>
<dbReference type="RefSeq" id="WP_192508351.1">
    <property type="nucleotide sequence ID" value="NZ_AQGV01000012.1"/>
</dbReference>
<organism evidence="3 4">
    <name type="scientific">Pseudoalteromonas aurantia 208</name>
    <dbReference type="NCBI Taxonomy" id="1314867"/>
    <lineage>
        <taxon>Bacteria</taxon>
        <taxon>Pseudomonadati</taxon>
        <taxon>Pseudomonadota</taxon>
        <taxon>Gammaproteobacteria</taxon>
        <taxon>Alteromonadales</taxon>
        <taxon>Pseudoalteromonadaceae</taxon>
        <taxon>Pseudoalteromonas</taxon>
    </lineage>
</organism>
<proteinExistence type="predicted"/>
<dbReference type="InterPro" id="IPR032687">
    <property type="entry name" value="AraC-type_N"/>
</dbReference>
<dbReference type="Proteomes" id="UP000615755">
    <property type="component" value="Unassembled WGS sequence"/>
</dbReference>
<comment type="caution">
    <text evidence="3">The sequence shown here is derived from an EMBL/GenBank/DDBJ whole genome shotgun (WGS) entry which is preliminary data.</text>
</comment>
<dbReference type="InterPro" id="IPR018060">
    <property type="entry name" value="HTH_AraC"/>
</dbReference>
<dbReference type="Gene3D" id="1.10.10.60">
    <property type="entry name" value="Homeodomain-like"/>
    <property type="match status" value="1"/>
</dbReference>
<sequence>MTEEAINLSLGAKVSDVSQEYCKVVAHYLPERYCDCRRIPMAAYLQAIDTAVKIQGDSLWGFNTGKAITSAEYGLLGYLVETSDTVGCAIDWLLQFDKTVANIGDIQFTVCDSSATLVWRPYFHNRHAVLRNMTAWVATVRRISGQALTPSEMHFSDAFTHEQLRLMEVWFNCPVKDKQTSNRIEFPVSLLAVKLITRNEVIQAHLLKSINEFASGGCAGEHQWFSQLQLVLHSCDLHTLTLSVLAQHLNVSTRTLQRKLTAQKLSFSQLKDKERLRRFGQFGYVMRKQELSDLLGYKEQASLNRAVRRWYGMSPSAYLNETKNQI</sequence>
<reference evidence="3 4" key="1">
    <citation type="submission" date="2015-03" db="EMBL/GenBank/DDBJ databases">
        <title>Genome sequence of Pseudoalteromonas aurantia.</title>
        <authorList>
            <person name="Xie B.-B."/>
            <person name="Rong J.-C."/>
            <person name="Qin Q.-L."/>
            <person name="Zhang Y.-Z."/>
        </authorList>
    </citation>
    <scope>NUCLEOTIDE SEQUENCE [LARGE SCALE GENOMIC DNA]</scope>
    <source>
        <strain evidence="3 4">208</strain>
    </source>
</reference>
<dbReference type="PANTHER" id="PTHR47894">
    <property type="entry name" value="HTH-TYPE TRANSCRIPTIONAL REGULATOR GADX"/>
    <property type="match status" value="1"/>
</dbReference>
<keyword evidence="4" id="KW-1185">Reference proteome</keyword>
<dbReference type="SMART" id="SM00342">
    <property type="entry name" value="HTH_ARAC"/>
    <property type="match status" value="1"/>
</dbReference>
<protein>
    <recommendedName>
        <fullName evidence="2">HTH araC/xylS-type domain-containing protein</fullName>
    </recommendedName>
</protein>
<evidence type="ECO:0000259" key="2">
    <source>
        <dbReference type="PROSITE" id="PS01124"/>
    </source>
</evidence>
<evidence type="ECO:0000313" key="3">
    <source>
        <dbReference type="EMBL" id="MBE0369179.1"/>
    </source>
</evidence>
<name>A0ABR9EDX2_9GAMM</name>
<evidence type="ECO:0000256" key="1">
    <source>
        <dbReference type="ARBA" id="ARBA00023125"/>
    </source>
</evidence>
<dbReference type="Pfam" id="PF12833">
    <property type="entry name" value="HTH_18"/>
    <property type="match status" value="1"/>
</dbReference>
<gene>
    <name evidence="3" type="ORF">PAUR_a2978</name>
</gene>
<feature type="domain" description="HTH araC/xylS-type" evidence="2">
    <location>
        <begin position="226"/>
        <end position="321"/>
    </location>
</feature>
<accession>A0ABR9EDX2</accession>
<dbReference type="PROSITE" id="PS01124">
    <property type="entry name" value="HTH_ARAC_FAMILY_2"/>
    <property type="match status" value="1"/>
</dbReference>
<dbReference type="EMBL" id="AQGV01000012">
    <property type="protein sequence ID" value="MBE0369179.1"/>
    <property type="molecule type" value="Genomic_DNA"/>
</dbReference>
<dbReference type="PANTHER" id="PTHR47894:SF1">
    <property type="entry name" value="HTH-TYPE TRANSCRIPTIONAL REGULATOR VQSM"/>
    <property type="match status" value="1"/>
</dbReference>
<evidence type="ECO:0000313" key="4">
    <source>
        <dbReference type="Proteomes" id="UP000615755"/>
    </source>
</evidence>
<keyword evidence="1" id="KW-0238">DNA-binding</keyword>